<dbReference type="PANTHER" id="PTHR43742:SF6">
    <property type="entry name" value="OXIDOREDUCTASE YYAE-RELATED"/>
    <property type="match status" value="1"/>
</dbReference>
<proteinExistence type="inferred from homology"/>
<accession>A0A930YHS3</accession>
<dbReference type="Gene3D" id="3.40.50.740">
    <property type="match status" value="1"/>
</dbReference>
<dbReference type="AlphaFoldDB" id="A0A930YHS3"/>
<dbReference type="GO" id="GO:0043546">
    <property type="term" value="F:molybdopterin cofactor binding"/>
    <property type="evidence" value="ECO:0007669"/>
    <property type="project" value="InterPro"/>
</dbReference>
<reference evidence="6" key="1">
    <citation type="submission" date="2020-11" db="EMBL/GenBank/DDBJ databases">
        <title>Nocardioides cynanchi sp. nov., isolated from soil of rhizosphere of Cynanchum wilfordii.</title>
        <authorList>
            <person name="Lee J.-S."/>
            <person name="Suh M.K."/>
            <person name="Kim J.-S."/>
        </authorList>
    </citation>
    <scope>NUCLEOTIDE SEQUENCE</scope>
    <source>
        <strain evidence="6">KCTC 19276</strain>
    </source>
</reference>
<sequence>MPTRLGVCNLCEAICGLELTIERGVVTTIRGNPEDPLSRGYICPKGVSLGDVHADPDRLRSPVRRIGTGADAEWVEIGWDEALDLVADGLARAVNEHGRDAVGVYLGNPNAHSLGSATHGIAMVKMLRTRNRFSASSVDQIPHQLVAWQLYGHQLLLPIPDLDRTSYFLVFGANPMASNGSLMTVPDFPNRLRALNARGGRMVVVDPRRTETAKVADEHLFVRPGSDAVVVLAMVRTLFEEGLTRPAPYVDRVERVRELVDPFTPEVAEQVSGIAADDVRRLTRELAAADGGAAYGRIGVSTTGFGSLAQWGIQCLNILAGNFDQPGGVLFTEPAIDFVARRFVGTGHYDLYRSRVRNIPEYAGELPAAVMSEEIETSGPGQIKAMLTIAGNPVLSTPDGKRLGDAFDGLDFMAAIDIYLNETTRHADVILPPTTALERDHYDIVFHGLAVRNTARWTPAPLPKPAGALHDWEIYRELALRFQRRLVDRPRLRTRLKQRARLTPSPRRIIAGLLRTNGVVSFKDLLRHPEGVDLGPLRPTMPERLQTSDHRIDLAPDIVVADLPRLQAWVDDRLRDSPDGLVLIGRRHKQDNNAWFHNIERVNRGRPRHQLLMHPDDLAERGIADGDQVTVTSRVGAVTVDVQATDDMMRGVVSLPHGYGHQVDGVRLARASKLPGVSINDLTDPDLLDLSGNAALSGVPVTVTPA</sequence>
<evidence type="ECO:0000259" key="5">
    <source>
        <dbReference type="PROSITE" id="PS51669"/>
    </source>
</evidence>
<dbReference type="SUPFAM" id="SSF53706">
    <property type="entry name" value="Formate dehydrogenase/DMSO reductase, domains 1-3"/>
    <property type="match status" value="1"/>
</dbReference>
<dbReference type="EMBL" id="JADKPO010000019">
    <property type="protein sequence ID" value="MBF4768956.1"/>
    <property type="molecule type" value="Genomic_DNA"/>
</dbReference>
<dbReference type="PANTHER" id="PTHR43742">
    <property type="entry name" value="TRIMETHYLAMINE-N-OXIDE REDUCTASE"/>
    <property type="match status" value="1"/>
</dbReference>
<dbReference type="Pfam" id="PF01568">
    <property type="entry name" value="Molydop_binding"/>
    <property type="match status" value="1"/>
</dbReference>
<keyword evidence="3" id="KW-0408">Iron</keyword>
<gene>
    <name evidence="6" type="ORF">ISU10_14410</name>
</gene>
<dbReference type="InterPro" id="IPR050612">
    <property type="entry name" value="Prok_Mopterin_Oxidored"/>
</dbReference>
<feature type="domain" description="4Fe-4S Mo/W bis-MGD-type" evidence="5">
    <location>
        <begin position="1"/>
        <end position="57"/>
    </location>
</feature>
<dbReference type="Gene3D" id="2.20.25.90">
    <property type="entry name" value="ADC-like domains"/>
    <property type="match status" value="1"/>
</dbReference>
<evidence type="ECO:0000256" key="1">
    <source>
        <dbReference type="ARBA" id="ARBA00010312"/>
    </source>
</evidence>
<dbReference type="InterPro" id="IPR006963">
    <property type="entry name" value="Mopterin_OxRdtase_4Fe-4S_dom"/>
</dbReference>
<dbReference type="Gene3D" id="3.40.228.10">
    <property type="entry name" value="Dimethylsulfoxide Reductase, domain 2"/>
    <property type="match status" value="1"/>
</dbReference>
<dbReference type="RefSeq" id="WP_194697107.1">
    <property type="nucleotide sequence ID" value="NZ_JADKPO010000019.1"/>
</dbReference>
<evidence type="ECO:0000256" key="3">
    <source>
        <dbReference type="ARBA" id="ARBA00023004"/>
    </source>
</evidence>
<protein>
    <submittedName>
        <fullName evidence="6">Molybdopterin-dependent oxidoreductase</fullName>
    </submittedName>
</protein>
<dbReference type="GO" id="GO:0051536">
    <property type="term" value="F:iron-sulfur cluster binding"/>
    <property type="evidence" value="ECO:0007669"/>
    <property type="project" value="UniProtKB-KW"/>
</dbReference>
<evidence type="ECO:0000313" key="7">
    <source>
        <dbReference type="Proteomes" id="UP000660668"/>
    </source>
</evidence>
<dbReference type="Proteomes" id="UP000660668">
    <property type="component" value="Unassembled WGS sequence"/>
</dbReference>
<evidence type="ECO:0000256" key="4">
    <source>
        <dbReference type="ARBA" id="ARBA00023014"/>
    </source>
</evidence>
<dbReference type="Gene3D" id="2.40.40.20">
    <property type="match status" value="1"/>
</dbReference>
<comment type="similarity">
    <text evidence="1">Belongs to the prokaryotic molybdopterin-containing oxidoreductase family.</text>
</comment>
<dbReference type="InterPro" id="IPR006656">
    <property type="entry name" value="Mopterin_OxRdtase"/>
</dbReference>
<dbReference type="InterPro" id="IPR006657">
    <property type="entry name" value="MoPterin_dinucl-bd_dom"/>
</dbReference>
<keyword evidence="2" id="KW-0479">Metal-binding</keyword>
<evidence type="ECO:0000256" key="2">
    <source>
        <dbReference type="ARBA" id="ARBA00022723"/>
    </source>
</evidence>
<dbReference type="Pfam" id="PF00384">
    <property type="entry name" value="Molybdopterin"/>
    <property type="match status" value="1"/>
</dbReference>
<evidence type="ECO:0000313" key="6">
    <source>
        <dbReference type="EMBL" id="MBF4768956.1"/>
    </source>
</evidence>
<keyword evidence="7" id="KW-1185">Reference proteome</keyword>
<dbReference type="Pfam" id="PF04879">
    <property type="entry name" value="Molybdop_Fe4S4"/>
    <property type="match status" value="1"/>
</dbReference>
<dbReference type="GO" id="GO:0046872">
    <property type="term" value="F:metal ion binding"/>
    <property type="evidence" value="ECO:0007669"/>
    <property type="project" value="UniProtKB-KW"/>
</dbReference>
<dbReference type="PROSITE" id="PS51669">
    <property type="entry name" value="4FE4S_MOW_BIS_MGD"/>
    <property type="match status" value="1"/>
</dbReference>
<dbReference type="GO" id="GO:0016491">
    <property type="term" value="F:oxidoreductase activity"/>
    <property type="evidence" value="ECO:0007669"/>
    <property type="project" value="InterPro"/>
</dbReference>
<keyword evidence="4" id="KW-0411">Iron-sulfur</keyword>
<organism evidence="6 7">
    <name type="scientific">Nocardioides agariphilus</name>
    <dbReference type="NCBI Taxonomy" id="433664"/>
    <lineage>
        <taxon>Bacteria</taxon>
        <taxon>Bacillati</taxon>
        <taxon>Actinomycetota</taxon>
        <taxon>Actinomycetes</taxon>
        <taxon>Propionibacteriales</taxon>
        <taxon>Nocardioidaceae</taxon>
        <taxon>Nocardioides</taxon>
    </lineage>
</organism>
<name>A0A930YHS3_9ACTN</name>
<comment type="caution">
    <text evidence="6">The sequence shown here is derived from an EMBL/GenBank/DDBJ whole genome shotgun (WGS) entry which is preliminary data.</text>
</comment>
<dbReference type="SMART" id="SM00926">
    <property type="entry name" value="Molybdop_Fe4S4"/>
    <property type="match status" value="1"/>
</dbReference>